<keyword evidence="12" id="KW-0325">Glycoprotein</keyword>
<organism evidence="17 18">
    <name type="scientific">Helianthus annuus</name>
    <name type="common">Common sunflower</name>
    <dbReference type="NCBI Taxonomy" id="4232"/>
    <lineage>
        <taxon>Eukaryota</taxon>
        <taxon>Viridiplantae</taxon>
        <taxon>Streptophyta</taxon>
        <taxon>Embryophyta</taxon>
        <taxon>Tracheophyta</taxon>
        <taxon>Spermatophyta</taxon>
        <taxon>Magnoliopsida</taxon>
        <taxon>eudicotyledons</taxon>
        <taxon>Gunneridae</taxon>
        <taxon>Pentapetalae</taxon>
        <taxon>asterids</taxon>
        <taxon>campanulids</taxon>
        <taxon>Asterales</taxon>
        <taxon>Asteraceae</taxon>
        <taxon>Asteroideae</taxon>
        <taxon>Heliantheae alliance</taxon>
        <taxon>Heliantheae</taxon>
        <taxon>Helianthus</taxon>
    </lineage>
</organism>
<dbReference type="FunFam" id="3.80.10.10:FF:000041">
    <property type="entry name" value="LRR receptor-like serine/threonine-protein kinase ERECTA"/>
    <property type="match status" value="1"/>
</dbReference>
<comment type="subcellular location">
    <subcellularLocation>
        <location evidence="2">Cell membrane</location>
    </subcellularLocation>
    <subcellularLocation>
        <location evidence="1">Membrane</location>
        <topology evidence="1">Single-pass membrane protein</topology>
    </subcellularLocation>
</comment>
<dbReference type="FunFam" id="3.80.10.10:FF:000095">
    <property type="entry name" value="LRR receptor-like serine/threonine-protein kinase GSO1"/>
    <property type="match status" value="1"/>
</dbReference>
<evidence type="ECO:0000256" key="2">
    <source>
        <dbReference type="ARBA" id="ARBA00004236"/>
    </source>
</evidence>
<keyword evidence="9 13" id="KW-1133">Transmembrane helix</keyword>
<dbReference type="InParanoid" id="A0A251ST39"/>
<dbReference type="GO" id="GO:0006952">
    <property type="term" value="P:defense response"/>
    <property type="evidence" value="ECO:0007669"/>
    <property type="project" value="UniProtKB-ARBA"/>
</dbReference>
<keyword evidence="11 17" id="KW-0675">Receptor</keyword>
<name>A0A251ST39_HELAN</name>
<dbReference type="AlphaFoldDB" id="A0A251ST39"/>
<keyword evidence="8" id="KW-0677">Repeat</keyword>
<dbReference type="Proteomes" id="UP000215914">
    <property type="component" value="Chromosome 13"/>
</dbReference>
<evidence type="ECO:0000313" key="17">
    <source>
        <dbReference type="EMBL" id="OTG01779.1"/>
    </source>
</evidence>
<proteinExistence type="inferred from homology"/>
<dbReference type="InterPro" id="IPR055414">
    <property type="entry name" value="LRR_R13L4/SHOC2-like"/>
</dbReference>
<dbReference type="GO" id="GO:0005886">
    <property type="term" value="C:plasma membrane"/>
    <property type="evidence" value="ECO:0007669"/>
    <property type="project" value="UniProtKB-SubCell"/>
</dbReference>
<reference evidence="18" key="1">
    <citation type="journal article" date="2017" name="Nature">
        <title>The sunflower genome provides insights into oil metabolism, flowering and Asterid evolution.</title>
        <authorList>
            <person name="Badouin H."/>
            <person name="Gouzy J."/>
            <person name="Grassa C.J."/>
            <person name="Murat F."/>
            <person name="Staton S.E."/>
            <person name="Cottret L."/>
            <person name="Lelandais-Briere C."/>
            <person name="Owens G.L."/>
            <person name="Carrere S."/>
            <person name="Mayjonade B."/>
            <person name="Legrand L."/>
            <person name="Gill N."/>
            <person name="Kane N.C."/>
            <person name="Bowers J.E."/>
            <person name="Hubner S."/>
            <person name="Bellec A."/>
            <person name="Berard A."/>
            <person name="Berges H."/>
            <person name="Blanchet N."/>
            <person name="Boniface M.C."/>
            <person name="Brunel D."/>
            <person name="Catrice O."/>
            <person name="Chaidir N."/>
            <person name="Claudel C."/>
            <person name="Donnadieu C."/>
            <person name="Faraut T."/>
            <person name="Fievet G."/>
            <person name="Helmstetter N."/>
            <person name="King M."/>
            <person name="Knapp S.J."/>
            <person name="Lai Z."/>
            <person name="Le Paslier M.C."/>
            <person name="Lippi Y."/>
            <person name="Lorenzon L."/>
            <person name="Mandel J.R."/>
            <person name="Marage G."/>
            <person name="Marchand G."/>
            <person name="Marquand E."/>
            <person name="Bret-Mestries E."/>
            <person name="Morien E."/>
            <person name="Nambeesan S."/>
            <person name="Nguyen T."/>
            <person name="Pegot-Espagnet P."/>
            <person name="Pouilly N."/>
            <person name="Raftis F."/>
            <person name="Sallet E."/>
            <person name="Schiex T."/>
            <person name="Thomas J."/>
            <person name="Vandecasteele C."/>
            <person name="Vares D."/>
            <person name="Vear F."/>
            <person name="Vautrin S."/>
            <person name="Crespi M."/>
            <person name="Mangin B."/>
            <person name="Burke J.M."/>
            <person name="Salse J."/>
            <person name="Munos S."/>
            <person name="Vincourt P."/>
            <person name="Rieseberg L.H."/>
            <person name="Langlade N.B."/>
        </authorList>
    </citation>
    <scope>NUCLEOTIDE SEQUENCE [LARGE SCALE GENOMIC DNA]</scope>
    <source>
        <strain evidence="18">cv. SF193</strain>
    </source>
</reference>
<dbReference type="Pfam" id="PF23598">
    <property type="entry name" value="LRR_14"/>
    <property type="match status" value="1"/>
</dbReference>
<evidence type="ECO:0000256" key="12">
    <source>
        <dbReference type="ARBA" id="ARBA00023180"/>
    </source>
</evidence>
<dbReference type="OMA" id="QFPVGLC"/>
<dbReference type="EMBL" id="CM007902">
    <property type="protein sequence ID" value="OTG01779.1"/>
    <property type="molecule type" value="Genomic_DNA"/>
</dbReference>
<evidence type="ECO:0000256" key="4">
    <source>
        <dbReference type="ARBA" id="ARBA00022475"/>
    </source>
</evidence>
<keyword evidence="6 13" id="KW-0812">Transmembrane</keyword>
<keyword evidence="18" id="KW-1185">Reference proteome</keyword>
<dbReference type="Pfam" id="PF13855">
    <property type="entry name" value="LRR_8"/>
    <property type="match status" value="1"/>
</dbReference>
<dbReference type="FunFam" id="3.80.10.10:FF:000213">
    <property type="entry name" value="Tyrosine-sulfated glycopeptide receptor 1"/>
    <property type="match status" value="1"/>
</dbReference>
<dbReference type="InterPro" id="IPR003591">
    <property type="entry name" value="Leu-rich_rpt_typical-subtyp"/>
</dbReference>
<evidence type="ECO:0000256" key="8">
    <source>
        <dbReference type="ARBA" id="ARBA00022737"/>
    </source>
</evidence>
<keyword evidence="4" id="KW-1003">Cell membrane</keyword>
<accession>A0A251ST39</accession>
<dbReference type="Gene3D" id="3.80.10.10">
    <property type="entry name" value="Ribonuclease Inhibitor"/>
    <property type="match status" value="6"/>
</dbReference>
<evidence type="ECO:0000256" key="14">
    <source>
        <dbReference type="SAM" id="SignalP"/>
    </source>
</evidence>
<evidence type="ECO:0000256" key="9">
    <source>
        <dbReference type="ARBA" id="ARBA00022989"/>
    </source>
</evidence>
<evidence type="ECO:0000256" key="13">
    <source>
        <dbReference type="SAM" id="Phobius"/>
    </source>
</evidence>
<evidence type="ECO:0000259" key="16">
    <source>
        <dbReference type="Pfam" id="PF23598"/>
    </source>
</evidence>
<evidence type="ECO:0000259" key="15">
    <source>
        <dbReference type="Pfam" id="PF08263"/>
    </source>
</evidence>
<evidence type="ECO:0000256" key="11">
    <source>
        <dbReference type="ARBA" id="ARBA00023170"/>
    </source>
</evidence>
<dbReference type="PRINTS" id="PR00019">
    <property type="entry name" value="LEURICHRPT"/>
</dbReference>
<evidence type="ECO:0000313" key="18">
    <source>
        <dbReference type="Proteomes" id="UP000215914"/>
    </source>
</evidence>
<keyword evidence="5" id="KW-0433">Leucine-rich repeat</keyword>
<evidence type="ECO:0000256" key="6">
    <source>
        <dbReference type="ARBA" id="ARBA00022692"/>
    </source>
</evidence>
<dbReference type="Pfam" id="PF00560">
    <property type="entry name" value="LRR_1"/>
    <property type="match status" value="5"/>
</dbReference>
<feature type="transmembrane region" description="Helical" evidence="13">
    <location>
        <begin position="802"/>
        <end position="827"/>
    </location>
</feature>
<dbReference type="Pfam" id="PF08263">
    <property type="entry name" value="LRRNT_2"/>
    <property type="match status" value="1"/>
</dbReference>
<dbReference type="PANTHER" id="PTHR48065:SF23">
    <property type="entry name" value="LEUCINE-RICH REPEAT-CONTAINING N-TERMINAL PLANT-TYPE DOMAIN-CONTAINING PROTEIN"/>
    <property type="match status" value="1"/>
</dbReference>
<dbReference type="InterPro" id="IPR001611">
    <property type="entry name" value="Leu-rich_rpt"/>
</dbReference>
<evidence type="ECO:0000256" key="10">
    <source>
        <dbReference type="ARBA" id="ARBA00023136"/>
    </source>
</evidence>
<feature type="domain" description="Leucine-rich repeat-containing N-terminal plant-type" evidence="15">
    <location>
        <begin position="30"/>
        <end position="75"/>
    </location>
</feature>
<sequence>MAITISTPLLMSTILFILTCIPIPSFSCPSHQKQALLHFKSTLTTTISSSSYHMVQLKSWNPTSDCCSWERVNCTETKTITELHLDGLVVPLPGIDPAPVFSDILAPLFHIRSLTLLDISNNSLHDEIPGDGFVNLTELVHLDLKDNHNNMLEGELGPEFGSFQNLTTLRLSYNYFKGGIPSHLFKLKSLRVLDLSDNTLKGGLSVEVGKLLNLESLILSANFLSGKLPEEIGKLTKLRELLLQNNKFSSGVPSSTANLKNLETLDLSHNSFSMQIPASIGTLPNITAVDLSNNKFTGPIPSSMQNMSKLVILRLHNNKLVGKIPTWLFNFTSLDTLFIGGKGNGLTWNNKAKFIPNYSLKFLSLISCNISGQFPEWISSQKRLIYLDLSQNNIEGRYPDFLIGGKFQIIYLSENKLTGLIPPLLIESANLLVLDLSRNNFYGELPENIGNAKKIGYLSLSENNISGQIPMSIFKIDTLIYPDLSTNRLFGDNLPLFGDKSMLHTLDLSYNNFSGNIPINFPKGIRHLYLCGNKFSGNLPWYWTRLVDLRVLDFHGNNITGKLQDTLPQNQALEALILRNNSLEGYIPSNIYNLTSLRILDLSCNNLTRSLPQEMTNLPIMMETHQIPTLFPTSHSILAIDRDFTYRDLVVTWKKSFQGLAFHNFDTYTLLDVSHNKISGEIPSSLGNLKALKLFNISHNRISGHIPVSFGDLQNIESLDLSHNEISGSIPQSLVKLKQVSVLDLSNNRLTGKIPVGSQMDTMTEFGNNAGLCGMQIGVTCPEDIRPSKEKEKDDEDGKNSWFLWEGTWVGFPFGFFSSIVIMGYFLDFLRLFKLW</sequence>
<dbReference type="InterPro" id="IPR032675">
    <property type="entry name" value="LRR_dom_sf"/>
</dbReference>
<feature type="signal peptide" evidence="14">
    <location>
        <begin position="1"/>
        <end position="27"/>
    </location>
</feature>
<evidence type="ECO:0000256" key="7">
    <source>
        <dbReference type="ARBA" id="ARBA00022729"/>
    </source>
</evidence>
<evidence type="ECO:0000256" key="5">
    <source>
        <dbReference type="ARBA" id="ARBA00022614"/>
    </source>
</evidence>
<comment type="similarity">
    <text evidence="3">Belongs to the RLP family.</text>
</comment>
<dbReference type="PROSITE" id="PS51450">
    <property type="entry name" value="LRR"/>
    <property type="match status" value="1"/>
</dbReference>
<gene>
    <name evidence="17" type="primary">AtRLP46</name>
    <name evidence="17" type="ORF">HannXRQ_Chr13g0405711</name>
</gene>
<dbReference type="InterPro" id="IPR013210">
    <property type="entry name" value="LRR_N_plant-typ"/>
</dbReference>
<feature type="domain" description="Disease resistance R13L4/SHOC-2-like LRR" evidence="16">
    <location>
        <begin position="183"/>
        <end position="392"/>
    </location>
</feature>
<evidence type="ECO:0000256" key="1">
    <source>
        <dbReference type="ARBA" id="ARBA00004167"/>
    </source>
</evidence>
<dbReference type="SMART" id="SM00369">
    <property type="entry name" value="LRR_TYP"/>
    <property type="match status" value="9"/>
</dbReference>
<dbReference type="SUPFAM" id="SSF52058">
    <property type="entry name" value="L domain-like"/>
    <property type="match status" value="3"/>
</dbReference>
<dbReference type="PANTHER" id="PTHR48065">
    <property type="entry name" value="OS10G0469600 PROTEIN"/>
    <property type="match status" value="1"/>
</dbReference>
<evidence type="ECO:0000256" key="3">
    <source>
        <dbReference type="ARBA" id="ARBA00009592"/>
    </source>
</evidence>
<feature type="chain" id="PRO_5012490637" evidence="14">
    <location>
        <begin position="28"/>
        <end position="836"/>
    </location>
</feature>
<protein>
    <submittedName>
        <fullName evidence="17">Putative receptor like protein 46</fullName>
    </submittedName>
</protein>
<keyword evidence="7 14" id="KW-0732">Signal</keyword>
<keyword evidence="10 13" id="KW-0472">Membrane</keyword>
<dbReference type="GO" id="GO:0051707">
    <property type="term" value="P:response to other organism"/>
    <property type="evidence" value="ECO:0007669"/>
    <property type="project" value="UniProtKB-ARBA"/>
</dbReference>